<name>A0A7Y0AZR5_9HYPH</name>
<reference evidence="2 3" key="1">
    <citation type="submission" date="2020-04" db="EMBL/GenBank/DDBJ databases">
        <title>Rhizobium sp. S-51 isolated from soil.</title>
        <authorList>
            <person name="Dahal R.H."/>
        </authorList>
    </citation>
    <scope>NUCLEOTIDE SEQUENCE [LARGE SCALE GENOMIC DNA]</scope>
    <source>
        <strain evidence="2 3">S-51</strain>
    </source>
</reference>
<evidence type="ECO:0000256" key="1">
    <source>
        <dbReference type="SAM" id="Phobius"/>
    </source>
</evidence>
<keyword evidence="1" id="KW-1133">Transmembrane helix</keyword>
<keyword evidence="1" id="KW-0472">Membrane</keyword>
<dbReference type="AlphaFoldDB" id="A0A7Y0AZR5"/>
<protein>
    <submittedName>
        <fullName evidence="2">Uncharacterized protein</fullName>
    </submittedName>
</protein>
<dbReference type="Proteomes" id="UP000541470">
    <property type="component" value="Unassembled WGS sequence"/>
</dbReference>
<keyword evidence="1" id="KW-0812">Transmembrane</keyword>
<dbReference type="EMBL" id="JABBGK010000006">
    <property type="protein sequence ID" value="NML76511.1"/>
    <property type="molecule type" value="Genomic_DNA"/>
</dbReference>
<accession>A0A7Y0AZR5</accession>
<feature type="transmembrane region" description="Helical" evidence="1">
    <location>
        <begin position="26"/>
        <end position="49"/>
    </location>
</feature>
<sequence>MREIANEAQLDSDLSAVPPRFSNATIIALLLVLAALGVMIGSTLINWYLAIR</sequence>
<comment type="caution">
    <text evidence="2">The sequence shown here is derived from an EMBL/GenBank/DDBJ whole genome shotgun (WGS) entry which is preliminary data.</text>
</comment>
<organism evidence="2 3">
    <name type="scientific">Rhizobium terricola</name>
    <dbReference type="NCBI Taxonomy" id="2728849"/>
    <lineage>
        <taxon>Bacteria</taxon>
        <taxon>Pseudomonadati</taxon>
        <taxon>Pseudomonadota</taxon>
        <taxon>Alphaproteobacteria</taxon>
        <taxon>Hyphomicrobiales</taxon>
        <taxon>Rhizobiaceae</taxon>
        <taxon>Rhizobium/Agrobacterium group</taxon>
        <taxon>Rhizobium</taxon>
    </lineage>
</organism>
<gene>
    <name evidence="2" type="ORF">HHL25_20455</name>
</gene>
<evidence type="ECO:0000313" key="2">
    <source>
        <dbReference type="EMBL" id="NML76511.1"/>
    </source>
</evidence>
<keyword evidence="3" id="KW-1185">Reference proteome</keyword>
<evidence type="ECO:0000313" key="3">
    <source>
        <dbReference type="Proteomes" id="UP000541470"/>
    </source>
</evidence>
<proteinExistence type="predicted"/>
<dbReference type="RefSeq" id="WP_169595083.1">
    <property type="nucleotide sequence ID" value="NZ_JABBGK010000006.1"/>
</dbReference>